<accession>U2MZU5</accession>
<dbReference type="AlphaFoldDB" id="U2MZU5"/>
<evidence type="ECO:0000256" key="1">
    <source>
        <dbReference type="NCBIfam" id="TIGR00697"/>
    </source>
</evidence>
<evidence type="ECO:0000256" key="2">
    <source>
        <dbReference type="SAM" id="Phobius"/>
    </source>
</evidence>
<keyword evidence="2" id="KW-0472">Membrane</keyword>
<feature type="transmembrane region" description="Helical" evidence="2">
    <location>
        <begin position="171"/>
        <end position="193"/>
    </location>
</feature>
<evidence type="ECO:0000313" key="4">
    <source>
        <dbReference type="EMBL" id="ERK04724.1"/>
    </source>
</evidence>
<comment type="caution">
    <text evidence="3">The sequence shown here is derived from an EMBL/GenBank/DDBJ whole genome shotgun (WGS) entry which is preliminary data.</text>
</comment>
<dbReference type="EMBL" id="AUZJ01000014">
    <property type="protein sequence ID" value="ERF61245.1"/>
    <property type="molecule type" value="Genomic_DNA"/>
</dbReference>
<evidence type="ECO:0000313" key="6">
    <source>
        <dbReference type="Proteomes" id="UP000016646"/>
    </source>
</evidence>
<gene>
    <name evidence="4" type="ORF">HMPREF0860_1348</name>
    <name evidence="3" type="ORF">HMPREF1325_1970</name>
</gene>
<keyword evidence="2" id="KW-0812">Transmembrane</keyword>
<dbReference type="PANTHER" id="PTHR34300:SF2">
    <property type="entry name" value="QUEUOSINE PRECURSOR TRANSPORTER-RELATED"/>
    <property type="match status" value="1"/>
</dbReference>
<proteinExistence type="predicted"/>
<evidence type="ECO:0000313" key="5">
    <source>
        <dbReference type="Proteomes" id="UP000016412"/>
    </source>
</evidence>
<dbReference type="RefSeq" id="WP_021329789.1">
    <property type="nucleotide sequence ID" value="NZ_AUZJ01000014.1"/>
</dbReference>
<dbReference type="STRING" id="1125725.HMPREF1325_1970"/>
<dbReference type="EMBL" id="AVQI01000016">
    <property type="protein sequence ID" value="ERK04724.1"/>
    <property type="molecule type" value="Genomic_DNA"/>
</dbReference>
<feature type="transmembrane region" description="Helical" evidence="2">
    <location>
        <begin position="32"/>
        <end position="52"/>
    </location>
</feature>
<dbReference type="Proteomes" id="UP000016412">
    <property type="component" value="Unassembled WGS sequence"/>
</dbReference>
<protein>
    <recommendedName>
        <fullName evidence="1">Queuosine precursor transporter</fullName>
    </recommendedName>
</protein>
<sequence>MTNELLLIISLAASFGGLLAFFCLFGKTGCSVWIALCTVLANIEVAVLIKAFGMEQTLGNTLFASSFLATDFLSEFYGKKEAGKAVKIGIATSCVFILFSALWPHYAPASGDRAMAAVKALFSGTPRILASSLIAYAVSELLDVRLYHALWDLTKKKSGSGVKYLWLRNNAATLASQAVNIVLFNFGAFFGVYDMKTLAAITASCYAIYIVTSIADTPFLYIARKIHAMRTSCGAAR</sequence>
<dbReference type="eggNOG" id="COG1738">
    <property type="taxonomic scope" value="Bacteria"/>
</dbReference>
<feature type="transmembrane region" description="Helical" evidence="2">
    <location>
        <begin position="199"/>
        <end position="222"/>
    </location>
</feature>
<dbReference type="PANTHER" id="PTHR34300">
    <property type="entry name" value="QUEUOSINE PRECURSOR TRANSPORTER-RELATED"/>
    <property type="match status" value="1"/>
</dbReference>
<dbReference type="Pfam" id="PF02592">
    <property type="entry name" value="Vut_1"/>
    <property type="match status" value="1"/>
</dbReference>
<reference evidence="5 6" key="1">
    <citation type="submission" date="2013-08" db="EMBL/GenBank/DDBJ databases">
        <authorList>
            <person name="Durkin A.S."/>
            <person name="Haft D.R."/>
            <person name="McCorrison J."/>
            <person name="Torralba M."/>
            <person name="Gillis M."/>
            <person name="Haft D.H."/>
            <person name="Methe B."/>
            <person name="Sutton G."/>
            <person name="Nelson K.E."/>
        </authorList>
    </citation>
    <scope>NUCLEOTIDE SEQUENCE [LARGE SCALE GENOMIC DNA]</scope>
    <source>
        <strain evidence="4 6">ATCC 35536</strain>
        <strain evidence="3 5">VPI DR56BR1116</strain>
    </source>
</reference>
<dbReference type="OrthoDB" id="9805479at2"/>
<keyword evidence="2" id="KW-1133">Transmembrane helix</keyword>
<feature type="transmembrane region" description="Helical" evidence="2">
    <location>
        <begin position="6"/>
        <end position="25"/>
    </location>
</feature>
<dbReference type="Proteomes" id="UP000016646">
    <property type="component" value="Unassembled WGS sequence"/>
</dbReference>
<name>U2MZU5_TRESO</name>
<dbReference type="PATRIC" id="fig|1125725.3.peg.784"/>
<keyword evidence="6" id="KW-1185">Reference proteome</keyword>
<evidence type="ECO:0000313" key="3">
    <source>
        <dbReference type="EMBL" id="ERF61245.1"/>
    </source>
</evidence>
<feature type="transmembrane region" description="Helical" evidence="2">
    <location>
        <begin position="88"/>
        <end position="108"/>
    </location>
</feature>
<dbReference type="InterPro" id="IPR003744">
    <property type="entry name" value="YhhQ"/>
</dbReference>
<organism evidence="3 5">
    <name type="scientific">Treponema socranskii subsp. socranskii VPI DR56BR1116 = ATCC 35536</name>
    <dbReference type="NCBI Taxonomy" id="1125725"/>
    <lineage>
        <taxon>Bacteria</taxon>
        <taxon>Pseudomonadati</taxon>
        <taxon>Spirochaetota</taxon>
        <taxon>Spirochaetia</taxon>
        <taxon>Spirochaetales</taxon>
        <taxon>Treponemataceae</taxon>
        <taxon>Treponema</taxon>
    </lineage>
</organism>
<dbReference type="NCBIfam" id="TIGR00697">
    <property type="entry name" value="queuosine precursor transporter"/>
    <property type="match status" value="1"/>
</dbReference>